<dbReference type="SUPFAM" id="SSF56112">
    <property type="entry name" value="Protein kinase-like (PK-like)"/>
    <property type="match status" value="1"/>
</dbReference>
<dbReference type="CDD" id="cd14014">
    <property type="entry name" value="STKc_PknB_like"/>
    <property type="match status" value="1"/>
</dbReference>
<feature type="domain" description="Protein kinase" evidence="7">
    <location>
        <begin position="55"/>
        <end position="326"/>
    </location>
</feature>
<evidence type="ECO:0000256" key="5">
    <source>
        <dbReference type="PROSITE-ProRule" id="PRU10141"/>
    </source>
</evidence>
<dbReference type="PANTHER" id="PTHR43289">
    <property type="entry name" value="MITOGEN-ACTIVATED PROTEIN KINASE KINASE KINASE 20-RELATED"/>
    <property type="match status" value="1"/>
</dbReference>
<dbReference type="SMART" id="SM00220">
    <property type="entry name" value="S_TKc"/>
    <property type="match status" value="1"/>
</dbReference>
<dbReference type="Gene3D" id="1.10.510.10">
    <property type="entry name" value="Transferase(Phosphotransferase) domain 1"/>
    <property type="match status" value="1"/>
</dbReference>
<feature type="compositionally biased region" description="Pro residues" evidence="6">
    <location>
        <begin position="346"/>
        <end position="356"/>
    </location>
</feature>
<evidence type="ECO:0000256" key="4">
    <source>
        <dbReference type="ARBA" id="ARBA00022840"/>
    </source>
</evidence>
<dbReference type="InterPro" id="IPR008271">
    <property type="entry name" value="Ser/Thr_kinase_AS"/>
</dbReference>
<dbReference type="AlphaFoldDB" id="A0A6J4UU36"/>
<dbReference type="Gene3D" id="3.30.200.20">
    <property type="entry name" value="Phosphorylase Kinase, domain 1"/>
    <property type="match status" value="1"/>
</dbReference>
<keyword evidence="1" id="KW-0808">Transferase</keyword>
<evidence type="ECO:0000259" key="7">
    <source>
        <dbReference type="PROSITE" id="PS50011"/>
    </source>
</evidence>
<dbReference type="Pfam" id="PF00069">
    <property type="entry name" value="Pkinase"/>
    <property type="match status" value="1"/>
</dbReference>
<dbReference type="InterPro" id="IPR000719">
    <property type="entry name" value="Prot_kinase_dom"/>
</dbReference>
<accession>A0A6J4UU36</accession>
<dbReference type="GO" id="GO:0005524">
    <property type="term" value="F:ATP binding"/>
    <property type="evidence" value="ECO:0007669"/>
    <property type="project" value="UniProtKB-UniRule"/>
</dbReference>
<keyword evidence="3" id="KW-0418">Kinase</keyword>
<dbReference type="InterPro" id="IPR011009">
    <property type="entry name" value="Kinase-like_dom_sf"/>
</dbReference>
<dbReference type="GO" id="GO:0004674">
    <property type="term" value="F:protein serine/threonine kinase activity"/>
    <property type="evidence" value="ECO:0007669"/>
    <property type="project" value="TreeGrafter"/>
</dbReference>
<reference evidence="8" key="1">
    <citation type="submission" date="2020-02" db="EMBL/GenBank/DDBJ databases">
        <authorList>
            <person name="Meier V. D."/>
        </authorList>
    </citation>
    <scope>NUCLEOTIDE SEQUENCE</scope>
    <source>
        <strain evidence="8">AVDCRST_MAG18</strain>
    </source>
</reference>
<evidence type="ECO:0000256" key="1">
    <source>
        <dbReference type="ARBA" id="ARBA00022679"/>
    </source>
</evidence>
<evidence type="ECO:0000256" key="2">
    <source>
        <dbReference type="ARBA" id="ARBA00022741"/>
    </source>
</evidence>
<feature type="region of interest" description="Disordered" evidence="6">
    <location>
        <begin position="333"/>
        <end position="360"/>
    </location>
</feature>
<feature type="binding site" evidence="5">
    <location>
        <position position="84"/>
    </location>
    <ligand>
        <name>ATP</name>
        <dbReference type="ChEBI" id="CHEBI:30616"/>
    </ligand>
</feature>
<gene>
    <name evidence="8" type="ORF">AVDCRST_MAG18-696</name>
</gene>
<evidence type="ECO:0000256" key="3">
    <source>
        <dbReference type="ARBA" id="ARBA00022777"/>
    </source>
</evidence>
<keyword evidence="4 5" id="KW-0067">ATP-binding</keyword>
<evidence type="ECO:0000256" key="6">
    <source>
        <dbReference type="SAM" id="MobiDB-lite"/>
    </source>
</evidence>
<proteinExistence type="predicted"/>
<dbReference type="PROSITE" id="PS00107">
    <property type="entry name" value="PROTEIN_KINASE_ATP"/>
    <property type="match status" value="1"/>
</dbReference>
<dbReference type="PROSITE" id="PS50011">
    <property type="entry name" value="PROTEIN_KINASE_DOM"/>
    <property type="match status" value="1"/>
</dbReference>
<keyword evidence="2 5" id="KW-0547">Nucleotide-binding</keyword>
<dbReference type="EMBL" id="CADCWN010000053">
    <property type="protein sequence ID" value="CAA9556283.1"/>
    <property type="molecule type" value="Genomic_DNA"/>
</dbReference>
<dbReference type="PROSITE" id="PS00108">
    <property type="entry name" value="PROTEIN_KINASE_ST"/>
    <property type="match status" value="1"/>
</dbReference>
<sequence length="868" mass="92382">MSTQVCPVCASAIPSDARICPACGAALATPSGAGGPGSAVTDALKPGTRLDGGNFSIGRVLGRGGFGITYLGADLRRGHPVAIKEFFPAGANRQGLSVIAPATFGGADFQAALGRFLEEGQILARFQHPGIVNVYGVFRENATAYMAMEYLRGATLAGRLEGHGRSLPEAELLAITQALVDALEVIHREGLLHRDIKPENVILAERAGGTNPVLIDFGATREFASNKTMRQSVVLTPGYAPLEQYAQQARRGPFTDVYALAATLYHLATGEQPPAATDRAMGVALKPPRQLNPALSPAFERAIVQGLEVAVDRRPQTARAFYRALAGLPAAPPVAASDTGRVTPRPAAPPPPPPAATPGHLGRVRQIALTLRGSDTARLGGDEITCPVCRSAAMIDPVAARGPVTCPVCRAASLRERLPAADRNLCPSCGKGTPELVQTEGLVPGALLRCPACRTGAVVQYARPGTLLLPDIWARCDTCEADFDYHLQGDRLTLAELPSGPGQLDPALLGQTLPRAEWHRLSGRTATLYLCPHCAAEIDVHPDDGTGRRLEWVAVDGSTDAVPREYRARRSTALELSKHAAGLAPTDGTHDCPNCRAQFDEVTPGSLTLLSAPSDPHGVAARAGGRAFPLPFWRALAAGKRDPARPGLVCPSCTAELAPLPDGTLRLTAHDPARDPFGAGGRYGGAGSTSGMPLAREDWQRVAGGLPPADEERRLREEASQEFWRALLAGEVSLANAADTYPDSVGADETVVLALPAARYRRTWASNHDIDTGTLWVTSRRLRYRGERGDATIPLVAIREWATERWDERSVKEEDVVIIRRSDDNKTIAFGFRPAEQLLEVSIDSLTLGLRIDAGRFVELCEALRGRA</sequence>
<dbReference type="InterPro" id="IPR017441">
    <property type="entry name" value="Protein_kinase_ATP_BS"/>
</dbReference>
<dbReference type="PANTHER" id="PTHR43289:SF34">
    <property type="entry name" value="SERINE_THREONINE-PROTEIN KINASE YBDM-RELATED"/>
    <property type="match status" value="1"/>
</dbReference>
<protein>
    <recommendedName>
        <fullName evidence="7">Protein kinase domain-containing protein</fullName>
    </recommendedName>
</protein>
<name>A0A6J4UU36_9BACT</name>
<evidence type="ECO:0000313" key="8">
    <source>
        <dbReference type="EMBL" id="CAA9556283.1"/>
    </source>
</evidence>
<organism evidence="8">
    <name type="scientific">uncultured Thermomicrobiales bacterium</name>
    <dbReference type="NCBI Taxonomy" id="1645740"/>
    <lineage>
        <taxon>Bacteria</taxon>
        <taxon>Pseudomonadati</taxon>
        <taxon>Thermomicrobiota</taxon>
        <taxon>Thermomicrobia</taxon>
        <taxon>Thermomicrobiales</taxon>
        <taxon>environmental samples</taxon>
    </lineage>
</organism>